<dbReference type="RefSeq" id="WP_168012618.1">
    <property type="nucleotide sequence ID" value="NZ_JAATEP010000019.1"/>
</dbReference>
<organism evidence="1 2">
    <name type="scientific">Nonomuraea composti</name>
    <dbReference type="NCBI Taxonomy" id="2720023"/>
    <lineage>
        <taxon>Bacteria</taxon>
        <taxon>Bacillati</taxon>
        <taxon>Actinomycetota</taxon>
        <taxon>Actinomycetes</taxon>
        <taxon>Streptosporangiales</taxon>
        <taxon>Streptosporangiaceae</taxon>
        <taxon>Nonomuraea</taxon>
    </lineage>
</organism>
<keyword evidence="2" id="KW-1185">Reference proteome</keyword>
<dbReference type="Gene3D" id="2.60.40.2880">
    <property type="entry name" value="MmpS1-5, C-terminal soluble domain"/>
    <property type="match status" value="1"/>
</dbReference>
<evidence type="ECO:0000313" key="2">
    <source>
        <dbReference type="Proteomes" id="UP000696294"/>
    </source>
</evidence>
<name>A0ABX1B534_9ACTN</name>
<reference evidence="1 2" key="1">
    <citation type="submission" date="2020-03" db="EMBL/GenBank/DDBJ databases">
        <title>WGS of actinomycetes isolated from Thailand.</title>
        <authorList>
            <person name="Thawai C."/>
        </authorList>
    </citation>
    <scope>NUCLEOTIDE SEQUENCE [LARGE SCALE GENOMIC DNA]</scope>
    <source>
        <strain evidence="1 2">FMUSA5-5</strain>
    </source>
</reference>
<protein>
    <submittedName>
        <fullName evidence="1">Uncharacterized protein</fullName>
    </submittedName>
</protein>
<accession>A0ABX1B534</accession>
<dbReference type="EMBL" id="JAATEP010000019">
    <property type="protein sequence ID" value="NJP92948.1"/>
    <property type="molecule type" value="Genomic_DNA"/>
</dbReference>
<comment type="caution">
    <text evidence="1">The sequence shown here is derived from an EMBL/GenBank/DDBJ whole genome shotgun (WGS) entry which is preliminary data.</text>
</comment>
<dbReference type="Proteomes" id="UP000696294">
    <property type="component" value="Unassembled WGS sequence"/>
</dbReference>
<proteinExistence type="predicted"/>
<sequence>MAAVLGVPLPYTKEPAFDGELPRLYLWVQNGGADGVVECRIKVDGRVVREAESSGPYGVCTVTADAP</sequence>
<dbReference type="InterPro" id="IPR038468">
    <property type="entry name" value="MmpS_C"/>
</dbReference>
<evidence type="ECO:0000313" key="1">
    <source>
        <dbReference type="EMBL" id="NJP92948.1"/>
    </source>
</evidence>
<gene>
    <name evidence="1" type="ORF">HCN51_26445</name>
</gene>